<comment type="caution">
    <text evidence="1">The sequence shown here is derived from an EMBL/GenBank/DDBJ whole genome shotgun (WGS) entry which is preliminary data.</text>
</comment>
<evidence type="ECO:0000313" key="2">
    <source>
        <dbReference type="Proteomes" id="UP000283684"/>
    </source>
</evidence>
<protein>
    <submittedName>
        <fullName evidence="1">Uncharacterized protein</fullName>
    </submittedName>
</protein>
<dbReference type="AlphaFoldDB" id="A0A413N2V6"/>
<organism evidence="1 2">
    <name type="scientific">Bacteroides uniformis</name>
    <dbReference type="NCBI Taxonomy" id="820"/>
    <lineage>
        <taxon>Bacteria</taxon>
        <taxon>Pseudomonadati</taxon>
        <taxon>Bacteroidota</taxon>
        <taxon>Bacteroidia</taxon>
        <taxon>Bacteroidales</taxon>
        <taxon>Bacteroidaceae</taxon>
        <taxon>Bacteroides</taxon>
    </lineage>
</organism>
<accession>A0A413N2V6</accession>
<gene>
    <name evidence="1" type="ORF">DW988_20970</name>
</gene>
<reference evidence="1 2" key="1">
    <citation type="submission" date="2018-08" db="EMBL/GenBank/DDBJ databases">
        <title>A genome reference for cultivated species of the human gut microbiota.</title>
        <authorList>
            <person name="Zou Y."/>
            <person name="Xue W."/>
            <person name="Luo G."/>
        </authorList>
    </citation>
    <scope>NUCLEOTIDE SEQUENCE [LARGE SCALE GENOMIC DNA]</scope>
    <source>
        <strain evidence="1 2">AM50-4</strain>
    </source>
</reference>
<name>A0A413N2V6_BACUN</name>
<dbReference type="EMBL" id="QSEE01000053">
    <property type="protein sequence ID" value="RGZ42819.1"/>
    <property type="molecule type" value="Genomic_DNA"/>
</dbReference>
<dbReference type="Proteomes" id="UP000283684">
    <property type="component" value="Unassembled WGS sequence"/>
</dbReference>
<proteinExistence type="predicted"/>
<evidence type="ECO:0000313" key="1">
    <source>
        <dbReference type="EMBL" id="RGZ42819.1"/>
    </source>
</evidence>
<dbReference type="RefSeq" id="WP_117959402.1">
    <property type="nucleotide sequence ID" value="NZ_JBCHCJ010000027.1"/>
</dbReference>
<sequence>MKEQITGGTYVKLKVCPSKIYKVTDVNCELIDATQKDKKRVVLNLSDVELGTDDDMIKYEDNSIQIEY</sequence>